<dbReference type="GO" id="GO:0003677">
    <property type="term" value="F:DNA binding"/>
    <property type="evidence" value="ECO:0007669"/>
    <property type="project" value="UniProtKB-KW"/>
</dbReference>
<dbReference type="InterPro" id="IPR003441">
    <property type="entry name" value="NAC-dom"/>
</dbReference>
<dbReference type="PANTHER" id="PTHR31744:SF93">
    <property type="entry name" value="NAC DOMAIN-CONTAINING PROTEIN"/>
    <property type="match status" value="1"/>
</dbReference>
<comment type="caution">
    <text evidence="7">The sequence shown here is derived from an EMBL/GenBank/DDBJ whole genome shotgun (WGS) entry which is preliminary data.</text>
</comment>
<dbReference type="PROSITE" id="PS51005">
    <property type="entry name" value="NAC"/>
    <property type="match status" value="1"/>
</dbReference>
<evidence type="ECO:0000256" key="1">
    <source>
        <dbReference type="ARBA" id="ARBA00023015"/>
    </source>
</evidence>
<evidence type="ECO:0000256" key="5">
    <source>
        <dbReference type="SAM" id="MobiDB-lite"/>
    </source>
</evidence>
<dbReference type="EMBL" id="LSRQ01000011">
    <property type="protein sequence ID" value="OAY86058.1"/>
    <property type="molecule type" value="Genomic_DNA"/>
</dbReference>
<dbReference type="InterPro" id="IPR036093">
    <property type="entry name" value="NAC_dom_sf"/>
</dbReference>
<evidence type="ECO:0000259" key="6">
    <source>
        <dbReference type="PROSITE" id="PS51005"/>
    </source>
</evidence>
<organism evidence="7 8">
    <name type="scientific">Ananas comosus</name>
    <name type="common">Pineapple</name>
    <name type="synonym">Ananas ananas</name>
    <dbReference type="NCBI Taxonomy" id="4615"/>
    <lineage>
        <taxon>Eukaryota</taxon>
        <taxon>Viridiplantae</taxon>
        <taxon>Streptophyta</taxon>
        <taxon>Embryophyta</taxon>
        <taxon>Tracheophyta</taxon>
        <taxon>Spermatophyta</taxon>
        <taxon>Magnoliopsida</taxon>
        <taxon>Liliopsida</taxon>
        <taxon>Poales</taxon>
        <taxon>Bromeliaceae</taxon>
        <taxon>Bromelioideae</taxon>
        <taxon>Ananas</taxon>
    </lineage>
</organism>
<evidence type="ECO:0000256" key="2">
    <source>
        <dbReference type="ARBA" id="ARBA00023125"/>
    </source>
</evidence>
<dbReference type="AlphaFoldDB" id="A0A199W9Y8"/>
<keyword evidence="4" id="KW-0539">Nucleus</keyword>
<dbReference type="SUPFAM" id="SSF101941">
    <property type="entry name" value="NAC domain"/>
    <property type="match status" value="1"/>
</dbReference>
<feature type="domain" description="NAC" evidence="6">
    <location>
        <begin position="19"/>
        <end position="192"/>
    </location>
</feature>
<dbReference type="Pfam" id="PF02365">
    <property type="entry name" value="NAM"/>
    <property type="match status" value="1"/>
</dbReference>
<evidence type="ECO:0000313" key="7">
    <source>
        <dbReference type="EMBL" id="OAY86058.1"/>
    </source>
</evidence>
<dbReference type="Proteomes" id="UP000092600">
    <property type="component" value="Unassembled WGS sequence"/>
</dbReference>
<dbReference type="Gene3D" id="2.170.150.80">
    <property type="entry name" value="NAC domain"/>
    <property type="match status" value="1"/>
</dbReference>
<dbReference type="PANTHER" id="PTHR31744">
    <property type="entry name" value="PROTEIN CUP-SHAPED COTYLEDON 2-RELATED"/>
    <property type="match status" value="1"/>
</dbReference>
<feature type="region of interest" description="Disordered" evidence="5">
    <location>
        <begin position="217"/>
        <end position="248"/>
    </location>
</feature>
<keyword evidence="2" id="KW-0238">DNA-binding</keyword>
<sequence length="248" mass="28247">MEKSVPRSTEHGVGVLLRLPPGFRFRPTDEELVVHYLRRKAFSCPLPAAVINEIDLGMCDPRDLPGGIEGERYFFALREAKNLGGNRSCRATSSGYWKATGKDTPILSSRKNHLVGMKRTLTFHRGEPPRRARTDWIMHEYRLAVPAKNNAIHFLLVYFARREFLKVCSLSPVMQSCSAQQKEWVVCRIFKKNRAGKTSGDNTRIWRGDVRFTHHVTRREDRIRSSPPSPSSSSSCVTDLSDEEEISC</sequence>
<evidence type="ECO:0000313" key="8">
    <source>
        <dbReference type="Proteomes" id="UP000092600"/>
    </source>
</evidence>
<evidence type="ECO:0000256" key="4">
    <source>
        <dbReference type="ARBA" id="ARBA00023242"/>
    </source>
</evidence>
<dbReference type="GO" id="GO:0006355">
    <property type="term" value="P:regulation of DNA-templated transcription"/>
    <property type="evidence" value="ECO:0007669"/>
    <property type="project" value="InterPro"/>
</dbReference>
<keyword evidence="1" id="KW-0805">Transcription regulation</keyword>
<protein>
    <submittedName>
        <fullName evidence="7">NAC domain-containing protein 83</fullName>
    </submittedName>
</protein>
<keyword evidence="3" id="KW-0804">Transcription</keyword>
<dbReference type="STRING" id="4615.A0A199W9Y8"/>
<proteinExistence type="predicted"/>
<gene>
    <name evidence="7" type="ORF">ACMD2_05480</name>
</gene>
<evidence type="ECO:0000256" key="3">
    <source>
        <dbReference type="ARBA" id="ARBA00023163"/>
    </source>
</evidence>
<reference evidence="7 8" key="1">
    <citation type="journal article" date="2016" name="DNA Res.">
        <title>The draft genome of MD-2 pineapple using hybrid error correction of long reads.</title>
        <authorList>
            <person name="Redwan R.M."/>
            <person name="Saidin A."/>
            <person name="Kumar S.V."/>
        </authorList>
    </citation>
    <scope>NUCLEOTIDE SEQUENCE [LARGE SCALE GENOMIC DNA]</scope>
    <source>
        <strain evidence="8">cv. MD2</strain>
        <tissue evidence="7">Leaf</tissue>
    </source>
</reference>
<accession>A0A199W9Y8</accession>
<name>A0A199W9Y8_ANACO</name>